<name>A0A1G7D5M9_9RHOB</name>
<dbReference type="OrthoDB" id="1495959at2"/>
<gene>
    <name evidence="1" type="ORF">SAMN04488105_10426</name>
</gene>
<evidence type="ECO:0008006" key="3">
    <source>
        <dbReference type="Google" id="ProtNLM"/>
    </source>
</evidence>
<evidence type="ECO:0000313" key="1">
    <source>
        <dbReference type="EMBL" id="SDE46944.1"/>
    </source>
</evidence>
<dbReference type="STRING" id="282683.SAMN04488105_10426"/>
<organism evidence="1 2">
    <name type="scientific">Salipiger thiooxidans</name>
    <dbReference type="NCBI Taxonomy" id="282683"/>
    <lineage>
        <taxon>Bacteria</taxon>
        <taxon>Pseudomonadati</taxon>
        <taxon>Pseudomonadota</taxon>
        <taxon>Alphaproteobacteria</taxon>
        <taxon>Rhodobacterales</taxon>
        <taxon>Roseobacteraceae</taxon>
        <taxon>Salipiger</taxon>
    </lineage>
</organism>
<evidence type="ECO:0000313" key="2">
    <source>
        <dbReference type="Proteomes" id="UP000198994"/>
    </source>
</evidence>
<dbReference type="EMBL" id="FNAV01000004">
    <property type="protein sequence ID" value="SDE46944.1"/>
    <property type="molecule type" value="Genomic_DNA"/>
</dbReference>
<accession>A0A1G7D5M9</accession>
<protein>
    <recommendedName>
        <fullName evidence="3">ParB-like nuclease domain-containing protein</fullName>
    </recommendedName>
</protein>
<reference evidence="2" key="1">
    <citation type="submission" date="2016-10" db="EMBL/GenBank/DDBJ databases">
        <authorList>
            <person name="Varghese N."/>
            <person name="Submissions S."/>
        </authorList>
    </citation>
    <scope>NUCLEOTIDE SEQUENCE [LARGE SCALE GENOMIC DNA]</scope>
    <source>
        <strain evidence="2">DSM 10146</strain>
    </source>
</reference>
<keyword evidence="2" id="KW-1185">Reference proteome</keyword>
<dbReference type="RefSeq" id="WP_089956933.1">
    <property type="nucleotide sequence ID" value="NZ_FNAV01000004.1"/>
</dbReference>
<dbReference type="AlphaFoldDB" id="A0A1G7D5M9"/>
<sequence>MAFADSPTLHPANWVRDIRAQVPRKALRDLWNQLRYGADAPRSDECIYLDPCDITDSYDRRLTGRALRRNHSGMVLGGDWDTHRSRFDETIKSVSARMHYVDGLPWEETPLFDRMLREVAEGKRPDGCNSREDVEHRYEALDRIFEETARRGRLLTQAELPDYFRREHGGILVHIDRDGRPLRASGGMHRLAIAQILKLPEIPAQLGVVHADALRKGLLPPLRQQRRG</sequence>
<dbReference type="Proteomes" id="UP000198994">
    <property type="component" value="Unassembled WGS sequence"/>
</dbReference>
<proteinExistence type="predicted"/>